<dbReference type="AlphaFoldDB" id="A0A6G0Z9W3"/>
<protein>
    <submittedName>
        <fullName evidence="1">Uncharacterized protein</fullName>
    </submittedName>
</protein>
<dbReference type="EMBL" id="VUJU01000977">
    <property type="protein sequence ID" value="KAF0767391.1"/>
    <property type="molecule type" value="Genomic_DNA"/>
</dbReference>
<accession>A0A6G0Z9W3</accession>
<dbReference type="Proteomes" id="UP000478052">
    <property type="component" value="Unassembled WGS sequence"/>
</dbReference>
<evidence type="ECO:0000313" key="1">
    <source>
        <dbReference type="EMBL" id="KAF0767391.1"/>
    </source>
</evidence>
<keyword evidence="2" id="KW-1185">Reference proteome</keyword>
<evidence type="ECO:0000313" key="2">
    <source>
        <dbReference type="Proteomes" id="UP000478052"/>
    </source>
</evidence>
<proteinExistence type="predicted"/>
<organism evidence="1 2">
    <name type="scientific">Aphis craccivora</name>
    <name type="common">Cowpea aphid</name>
    <dbReference type="NCBI Taxonomy" id="307492"/>
    <lineage>
        <taxon>Eukaryota</taxon>
        <taxon>Metazoa</taxon>
        <taxon>Ecdysozoa</taxon>
        <taxon>Arthropoda</taxon>
        <taxon>Hexapoda</taxon>
        <taxon>Insecta</taxon>
        <taxon>Pterygota</taxon>
        <taxon>Neoptera</taxon>
        <taxon>Paraneoptera</taxon>
        <taxon>Hemiptera</taxon>
        <taxon>Sternorrhyncha</taxon>
        <taxon>Aphidomorpha</taxon>
        <taxon>Aphidoidea</taxon>
        <taxon>Aphididae</taxon>
        <taxon>Aphidini</taxon>
        <taxon>Aphis</taxon>
        <taxon>Aphis</taxon>
    </lineage>
</organism>
<reference evidence="1 2" key="1">
    <citation type="submission" date="2019-08" db="EMBL/GenBank/DDBJ databases">
        <title>Whole genome of Aphis craccivora.</title>
        <authorList>
            <person name="Voronova N.V."/>
            <person name="Shulinski R.S."/>
            <person name="Bandarenka Y.V."/>
            <person name="Zhorov D.G."/>
            <person name="Warner D."/>
        </authorList>
    </citation>
    <scope>NUCLEOTIDE SEQUENCE [LARGE SCALE GENOMIC DNA]</scope>
    <source>
        <strain evidence="1">180601</strain>
        <tissue evidence="1">Whole Body</tissue>
    </source>
</reference>
<gene>
    <name evidence="1" type="ORF">FWK35_00007943</name>
</gene>
<sequence length="168" mass="18762">MSQTSGDSCTNSFETACAAYLIAIINNTIKYVYNTSRVILPAPLQDNFKRNFAGARVGSVGRLSGRRDIDAQSSKLSILRKYKKSKIVFKCYSRADDYLPALQSWVKENLSIDIRITMNMAEAGFCTVTVDRTCTNTSPIRRWRAFIDTCIESTHHCAVTVTVITTAQ</sequence>
<name>A0A6G0Z9W3_APHCR</name>
<comment type="caution">
    <text evidence="1">The sequence shown here is derived from an EMBL/GenBank/DDBJ whole genome shotgun (WGS) entry which is preliminary data.</text>
</comment>